<reference evidence="5 6" key="1">
    <citation type="submission" date="2019-03" db="EMBL/GenBank/DDBJ databases">
        <title>Genomic Encyclopedia of Type Strains, Phase IV (KMG-IV): sequencing the most valuable type-strain genomes for metagenomic binning, comparative biology and taxonomic classification.</title>
        <authorList>
            <person name="Goeker M."/>
        </authorList>
    </citation>
    <scope>NUCLEOTIDE SEQUENCE [LARGE SCALE GENOMIC DNA]</scope>
    <source>
        <strain evidence="5 6">DSM 21153</strain>
    </source>
</reference>
<keyword evidence="6" id="KW-1185">Reference proteome</keyword>
<dbReference type="InterPro" id="IPR047198">
    <property type="entry name" value="DDP-like_NUDIX"/>
</dbReference>
<dbReference type="InterPro" id="IPR015797">
    <property type="entry name" value="NUDIX_hydrolase-like_dom_sf"/>
</dbReference>
<keyword evidence="3" id="KW-0378">Hydrolase</keyword>
<comment type="caution">
    <text evidence="5">The sequence shown here is derived from an EMBL/GenBank/DDBJ whole genome shotgun (WGS) entry which is preliminary data.</text>
</comment>
<evidence type="ECO:0000256" key="1">
    <source>
        <dbReference type="ARBA" id="ARBA00001946"/>
    </source>
</evidence>
<proteinExistence type="predicted"/>
<sequence>MTDEATTATGAQIAALPLRWDSKGRLRVLMVTSRGTGRWVMPKGWRMDVSKPWRTAEIEALEEAGAIGHVGTEPIGRYRYDKILDNGSALPCRVEVFPMLVEQLKRDWKERSQRRRRWFKVSAAARRVDEPDLAALLLGLADKPLKRPEIKALKRAS</sequence>
<dbReference type="GO" id="GO:0016462">
    <property type="term" value="F:pyrophosphatase activity"/>
    <property type="evidence" value="ECO:0007669"/>
    <property type="project" value="InterPro"/>
</dbReference>
<name>A0A4R1YKU3_9RHOB</name>
<accession>A0A4R1YKU3</accession>
<dbReference type="PANTHER" id="PTHR12629:SF0">
    <property type="entry name" value="DIPHOSPHOINOSITOL-POLYPHOSPHATE DIPHOSPHATASE"/>
    <property type="match status" value="1"/>
</dbReference>
<dbReference type="CDD" id="cd04666">
    <property type="entry name" value="NUDIX_DIPP2_like_Nudt4"/>
    <property type="match status" value="1"/>
</dbReference>
<keyword evidence="2" id="KW-0479">Metal-binding</keyword>
<dbReference type="GO" id="GO:0005737">
    <property type="term" value="C:cytoplasm"/>
    <property type="evidence" value="ECO:0007669"/>
    <property type="project" value="TreeGrafter"/>
</dbReference>
<evidence type="ECO:0000313" key="5">
    <source>
        <dbReference type="EMBL" id="TCM77606.1"/>
    </source>
</evidence>
<gene>
    <name evidence="5" type="ORF">EV216_12933</name>
</gene>
<comment type="cofactor">
    <cofactor evidence="1">
        <name>Mg(2+)</name>
        <dbReference type="ChEBI" id="CHEBI:18420"/>
    </cofactor>
</comment>
<evidence type="ECO:0000313" key="6">
    <source>
        <dbReference type="Proteomes" id="UP000295277"/>
    </source>
</evidence>
<protein>
    <recommendedName>
        <fullName evidence="7">NUDIX domain-containing protein</fullName>
    </recommendedName>
</protein>
<evidence type="ECO:0000256" key="2">
    <source>
        <dbReference type="ARBA" id="ARBA00022723"/>
    </source>
</evidence>
<evidence type="ECO:0000256" key="3">
    <source>
        <dbReference type="ARBA" id="ARBA00022801"/>
    </source>
</evidence>
<dbReference type="SUPFAM" id="SSF55811">
    <property type="entry name" value="Nudix"/>
    <property type="match status" value="1"/>
</dbReference>
<dbReference type="EMBL" id="SLVM01000029">
    <property type="protein sequence ID" value="TCM77606.1"/>
    <property type="molecule type" value="Genomic_DNA"/>
</dbReference>
<dbReference type="Gene3D" id="3.90.79.10">
    <property type="entry name" value="Nucleoside Triphosphate Pyrophosphohydrolase"/>
    <property type="match status" value="1"/>
</dbReference>
<dbReference type="AlphaFoldDB" id="A0A4R1YKU3"/>
<dbReference type="OrthoDB" id="7066910at2"/>
<keyword evidence="4" id="KW-0460">Magnesium</keyword>
<evidence type="ECO:0000256" key="4">
    <source>
        <dbReference type="ARBA" id="ARBA00022842"/>
    </source>
</evidence>
<dbReference type="PANTHER" id="PTHR12629">
    <property type="entry name" value="DIPHOSPHOINOSITOL POLYPHOSPHATE PHOSPHOHYDROLASE"/>
    <property type="match status" value="1"/>
</dbReference>
<dbReference type="Proteomes" id="UP000295277">
    <property type="component" value="Unassembled WGS sequence"/>
</dbReference>
<evidence type="ECO:0008006" key="7">
    <source>
        <dbReference type="Google" id="ProtNLM"/>
    </source>
</evidence>
<dbReference type="GO" id="GO:0046872">
    <property type="term" value="F:metal ion binding"/>
    <property type="evidence" value="ECO:0007669"/>
    <property type="project" value="UniProtKB-KW"/>
</dbReference>
<organism evidence="5 6">
    <name type="scientific">Rhodovulum steppense</name>
    <dbReference type="NCBI Taxonomy" id="540251"/>
    <lineage>
        <taxon>Bacteria</taxon>
        <taxon>Pseudomonadati</taxon>
        <taxon>Pseudomonadota</taxon>
        <taxon>Alphaproteobacteria</taxon>
        <taxon>Rhodobacterales</taxon>
        <taxon>Paracoccaceae</taxon>
        <taxon>Rhodovulum</taxon>
    </lineage>
</organism>